<name>A0A934RX12_9BACT</name>
<evidence type="ECO:0000256" key="2">
    <source>
        <dbReference type="SAM" id="SignalP"/>
    </source>
</evidence>
<dbReference type="InterPro" id="IPR050767">
    <property type="entry name" value="Sel1_AlgK"/>
</dbReference>
<comment type="caution">
    <text evidence="3">The sequence shown here is derived from an EMBL/GenBank/DDBJ whole genome shotgun (WGS) entry which is preliminary data.</text>
</comment>
<dbReference type="InterPro" id="IPR011990">
    <property type="entry name" value="TPR-like_helical_dom_sf"/>
</dbReference>
<organism evidence="3 4">
    <name type="scientific">Pelagicoccus mobilis</name>
    <dbReference type="NCBI Taxonomy" id="415221"/>
    <lineage>
        <taxon>Bacteria</taxon>
        <taxon>Pseudomonadati</taxon>
        <taxon>Verrucomicrobiota</taxon>
        <taxon>Opitutia</taxon>
        <taxon>Puniceicoccales</taxon>
        <taxon>Pelagicoccaceae</taxon>
        <taxon>Pelagicoccus</taxon>
    </lineage>
</organism>
<dbReference type="InterPro" id="IPR006597">
    <property type="entry name" value="Sel1-like"/>
</dbReference>
<feature type="signal peptide" evidence="2">
    <location>
        <begin position="1"/>
        <end position="22"/>
    </location>
</feature>
<dbReference type="GO" id="GO:0036503">
    <property type="term" value="P:ERAD pathway"/>
    <property type="evidence" value="ECO:0007669"/>
    <property type="project" value="TreeGrafter"/>
</dbReference>
<sequence length="919" mass="101426">MKKIRILLLSLVSLAIFSHAQAKEAPDQDAMRYQFDEAMAELGGGDEATQKAVALKLKKLAVAGHGRSQYWLAQLYFEGIGVGQNVEQGKLWIQRAAESGYPIAMLAYAEILIGEVEGDEEPDYQTLKSLLEGTLSDAAAAGLSPEEFGIYRRTKARANYLLGLLYQNGWGVEEDLVRAMQLMEKGSRTGSKDASMALAIAYAKGEGVERDVEKAKTFFDLFDLQSADEANRSIEGTLGMQEDRGDRENMIEASELIGESITQMVYAMQTQFATEVLDEESEDFDAEFAATLLGFAAEGGYLEAKLRLGLLHYRGLGVEKDLAKAADYFASAAKEDWVLAQYNWAAMLRAGEAQSEGKRYSAESLFEKAADSGLYAAQVALDDKLSPVSPLSPEEASSLCIEQADAGDARAIYSLALRKTSGWLVDVEPDFSKVISLYEKSAEDGYKRAQFVIGAMKLSGEGVAFDPLGGIAYIKDAAYQGLPEATYTLAECKLKGLGVSQDPFDAYELFKKAARLGFTNAYNRVAAFHYYGITVPKNEYKAAELYLYAADEGDAEAAQNLGNCYLRGIGVKMSTREGIRWISKSAELGNLVSCYHLANIYRENLLVDQDLVEVAYWFERAAELGDKMAMRETALNYFLGRGHPRNRGKAAQWLEMYLVHPAPITTAALYFPGEYETNAVLEKFRPDDYSAMLMSADLMAEKEWSGTNRKEARKLYESMASKGAQGAKLRLARMYRDDDSSSKDAKRAISYFKSLYDGNHDESYEGMRHFAAEAAYELSVCYADGYGVKASESQRVHWLEESARLDKVEAQFELGSLLAAQTESSATRSAGTNWLLKAAEHGDHRSQLAIARLNLESPVANVAKGVVVDWLKALVDDGSGEARVLLRKYGVRYKEIERRQPSPQKEEKPVDPWAPIGAA</sequence>
<dbReference type="EMBL" id="JAENIL010000023">
    <property type="protein sequence ID" value="MBK1877888.1"/>
    <property type="molecule type" value="Genomic_DNA"/>
</dbReference>
<keyword evidence="4" id="KW-1185">Reference proteome</keyword>
<feature type="region of interest" description="Disordered" evidence="1">
    <location>
        <begin position="896"/>
        <end position="919"/>
    </location>
</feature>
<proteinExistence type="predicted"/>
<dbReference type="PANTHER" id="PTHR11102:SF160">
    <property type="entry name" value="ERAD-ASSOCIATED E3 UBIQUITIN-PROTEIN LIGASE COMPONENT HRD3"/>
    <property type="match status" value="1"/>
</dbReference>
<gene>
    <name evidence="3" type="ORF">JIN87_13510</name>
</gene>
<dbReference type="AlphaFoldDB" id="A0A934RX12"/>
<dbReference type="SMART" id="SM00671">
    <property type="entry name" value="SEL1"/>
    <property type="match status" value="14"/>
</dbReference>
<keyword evidence="2" id="KW-0732">Signal</keyword>
<evidence type="ECO:0000256" key="1">
    <source>
        <dbReference type="SAM" id="MobiDB-lite"/>
    </source>
</evidence>
<reference evidence="3" key="1">
    <citation type="submission" date="2021-01" db="EMBL/GenBank/DDBJ databases">
        <title>Modified the classification status of verrucomicrobia.</title>
        <authorList>
            <person name="Feng X."/>
        </authorList>
    </citation>
    <scope>NUCLEOTIDE SEQUENCE</scope>
    <source>
        <strain evidence="3">KCTC 13126</strain>
    </source>
</reference>
<evidence type="ECO:0000313" key="3">
    <source>
        <dbReference type="EMBL" id="MBK1877888.1"/>
    </source>
</evidence>
<dbReference type="Pfam" id="PF08238">
    <property type="entry name" value="Sel1"/>
    <property type="match status" value="15"/>
</dbReference>
<protein>
    <submittedName>
        <fullName evidence="3">Sel1 repeat family protein</fullName>
    </submittedName>
</protein>
<dbReference type="RefSeq" id="WP_200356099.1">
    <property type="nucleotide sequence ID" value="NZ_JAENIL010000023.1"/>
</dbReference>
<feature type="compositionally biased region" description="Basic and acidic residues" evidence="1">
    <location>
        <begin position="896"/>
        <end position="910"/>
    </location>
</feature>
<evidence type="ECO:0000313" key="4">
    <source>
        <dbReference type="Proteomes" id="UP000617628"/>
    </source>
</evidence>
<dbReference type="SUPFAM" id="SSF81901">
    <property type="entry name" value="HCP-like"/>
    <property type="match status" value="4"/>
</dbReference>
<dbReference type="Gene3D" id="1.25.40.10">
    <property type="entry name" value="Tetratricopeptide repeat domain"/>
    <property type="match status" value="6"/>
</dbReference>
<dbReference type="PANTHER" id="PTHR11102">
    <property type="entry name" value="SEL-1-LIKE PROTEIN"/>
    <property type="match status" value="1"/>
</dbReference>
<feature type="chain" id="PRO_5037162976" evidence="2">
    <location>
        <begin position="23"/>
        <end position="919"/>
    </location>
</feature>
<accession>A0A934RX12</accession>
<dbReference type="Proteomes" id="UP000617628">
    <property type="component" value="Unassembled WGS sequence"/>
</dbReference>